<feature type="compositionally biased region" description="Basic and acidic residues" evidence="1">
    <location>
        <begin position="419"/>
        <end position="428"/>
    </location>
</feature>
<dbReference type="Proteomes" id="UP000887569">
    <property type="component" value="Unplaced"/>
</dbReference>
<evidence type="ECO:0000313" key="5">
    <source>
        <dbReference type="WBParaSite" id="PgR028_g001_t04"/>
    </source>
</evidence>
<evidence type="ECO:0000259" key="2">
    <source>
        <dbReference type="PROSITE" id="PS50055"/>
    </source>
</evidence>
<protein>
    <submittedName>
        <fullName evidence="5">Tyrosine-protein phosphatase domain-containing protein</fullName>
    </submittedName>
</protein>
<feature type="domain" description="Tyrosine specific protein phosphatases" evidence="3">
    <location>
        <begin position="284"/>
        <end position="352"/>
    </location>
</feature>
<sequence length="677" mass="76916">SHADITAGNDPIELHVRDDDEVDYSTLSLEPLLLPFGTDAVEAEELSDMRAFRDLSDGRKKRQRNPNRHFHGMTLSEGGNVKNERYSQSAKQAMRKWVVNLSQGGIHQLRLDFSYLRGYVPNDATMAAFKNNPDKCRYKDVKCWDRTRVVLNWPPNNGNDFIHANWIKHELLENIFICCQAPTEKTVVDFWRMIWQERVKEIIMLCRLKEGGREKCYEYWPQAQDETMTYKPLIITTKLLKTTDPDFIYSRIELRCGDEIRRVQHHQWTTWPDKSVPKTPLTPFRLLRFAHKSAKYPTVVHCSAGVGRSGTFIMIEILLNALKRGLKPDLKRYVKEIRSQRSQVIQAEEQYVYIHFAVAQFLWLKNVVSAQDIKGFTTEYANYIRLLESTNGVLPIGATSFPAPGKAITECGPPPLGDLPEKNEDSSSSRRRRKSSTKGRRFKMPSENETKRSTERIRDEIPSVQKKENEEAPNIVMALDGGAVGRSNFVSSILPDRNQATPAMRGPFGEQAAKESPSKHIPVFPGSTTPAETMPKPCSHCGAVIRPIPQLARRPSLAPSQKDIRPLPTPAPNAPIVGTTPAPQNPLQNTQAVAAATDLRKFVYTPPKYYTVKTAGSQKAILFERKSTSKFVKVANIKQQQQQHQIQAQSKAQDRFSYAINQPQSKAQNQEQKQLHY</sequence>
<dbReference type="SMART" id="SM00194">
    <property type="entry name" value="PTPc"/>
    <property type="match status" value="1"/>
</dbReference>
<dbReference type="SMART" id="SM00404">
    <property type="entry name" value="PTPc_motif"/>
    <property type="match status" value="1"/>
</dbReference>
<dbReference type="AlphaFoldDB" id="A0A915B5S6"/>
<dbReference type="WBParaSite" id="PgR028_g001_t04">
    <property type="protein sequence ID" value="PgR028_g001_t04"/>
    <property type="gene ID" value="PgR028_g001"/>
</dbReference>
<evidence type="ECO:0000259" key="3">
    <source>
        <dbReference type="PROSITE" id="PS50056"/>
    </source>
</evidence>
<proteinExistence type="predicted"/>
<feature type="region of interest" description="Disordered" evidence="1">
    <location>
        <begin position="405"/>
        <end position="471"/>
    </location>
</feature>
<dbReference type="Gene3D" id="3.90.190.10">
    <property type="entry name" value="Protein tyrosine phosphatase superfamily"/>
    <property type="match status" value="1"/>
</dbReference>
<accession>A0A915B5S6</accession>
<dbReference type="InterPro" id="IPR000242">
    <property type="entry name" value="PTP_cat"/>
</dbReference>
<dbReference type="PROSITE" id="PS00383">
    <property type="entry name" value="TYR_PHOSPHATASE_1"/>
    <property type="match status" value="1"/>
</dbReference>
<feature type="compositionally biased region" description="Basic and acidic residues" evidence="1">
    <location>
        <begin position="444"/>
        <end position="470"/>
    </location>
</feature>
<feature type="compositionally biased region" description="Basic residues" evidence="1">
    <location>
        <begin position="429"/>
        <end position="443"/>
    </location>
</feature>
<dbReference type="PROSITE" id="PS50055">
    <property type="entry name" value="TYR_PHOSPHATASE_PTP"/>
    <property type="match status" value="1"/>
</dbReference>
<dbReference type="Pfam" id="PF00102">
    <property type="entry name" value="Y_phosphatase"/>
    <property type="match status" value="1"/>
</dbReference>
<dbReference type="InterPro" id="IPR029021">
    <property type="entry name" value="Prot-tyrosine_phosphatase-like"/>
</dbReference>
<dbReference type="InterPro" id="IPR003595">
    <property type="entry name" value="Tyr_Pase_cat"/>
</dbReference>
<keyword evidence="4" id="KW-1185">Reference proteome</keyword>
<organism evidence="4 5">
    <name type="scientific">Parascaris univalens</name>
    <name type="common">Nematode worm</name>
    <dbReference type="NCBI Taxonomy" id="6257"/>
    <lineage>
        <taxon>Eukaryota</taxon>
        <taxon>Metazoa</taxon>
        <taxon>Ecdysozoa</taxon>
        <taxon>Nematoda</taxon>
        <taxon>Chromadorea</taxon>
        <taxon>Rhabditida</taxon>
        <taxon>Spirurina</taxon>
        <taxon>Ascaridomorpha</taxon>
        <taxon>Ascaridoidea</taxon>
        <taxon>Ascarididae</taxon>
        <taxon>Parascaris</taxon>
    </lineage>
</organism>
<dbReference type="CDD" id="cd00047">
    <property type="entry name" value="PTPc"/>
    <property type="match status" value="1"/>
</dbReference>
<reference evidence="5" key="1">
    <citation type="submission" date="2022-11" db="UniProtKB">
        <authorList>
            <consortium name="WormBaseParasite"/>
        </authorList>
    </citation>
    <scope>IDENTIFICATION</scope>
</reference>
<name>A0A915B5S6_PARUN</name>
<evidence type="ECO:0000313" key="4">
    <source>
        <dbReference type="Proteomes" id="UP000887569"/>
    </source>
</evidence>
<dbReference type="PRINTS" id="PR00700">
    <property type="entry name" value="PRTYPHPHTASE"/>
</dbReference>
<dbReference type="InterPro" id="IPR052782">
    <property type="entry name" value="Oocyte-zygote_transition_reg"/>
</dbReference>
<dbReference type="InterPro" id="IPR016130">
    <property type="entry name" value="Tyr_Pase_AS"/>
</dbReference>
<dbReference type="GO" id="GO:0004725">
    <property type="term" value="F:protein tyrosine phosphatase activity"/>
    <property type="evidence" value="ECO:0007669"/>
    <property type="project" value="InterPro"/>
</dbReference>
<dbReference type="InterPro" id="IPR000387">
    <property type="entry name" value="Tyr_Pase_dom"/>
</dbReference>
<dbReference type="PANTHER" id="PTHR46163">
    <property type="entry name" value="TYROSINE-PROTEIN PHOSPHATASE-RELATED"/>
    <property type="match status" value="1"/>
</dbReference>
<dbReference type="SUPFAM" id="SSF52799">
    <property type="entry name" value="(Phosphotyrosine protein) phosphatases II"/>
    <property type="match status" value="1"/>
</dbReference>
<evidence type="ECO:0000256" key="1">
    <source>
        <dbReference type="SAM" id="MobiDB-lite"/>
    </source>
</evidence>
<dbReference type="PROSITE" id="PS50056">
    <property type="entry name" value="TYR_PHOSPHATASE_2"/>
    <property type="match status" value="1"/>
</dbReference>
<feature type="domain" description="Tyrosine-protein phosphatase" evidence="2">
    <location>
        <begin position="109"/>
        <end position="361"/>
    </location>
</feature>